<dbReference type="AlphaFoldDB" id="K1JUK1"/>
<dbReference type="InterPro" id="IPR004358">
    <property type="entry name" value="Sig_transdc_His_kin-like_C"/>
</dbReference>
<comment type="catalytic activity">
    <reaction evidence="1">
        <text>ATP + protein L-histidine = ADP + protein N-phospho-L-histidine.</text>
        <dbReference type="EC" id="2.7.13.3"/>
    </reaction>
</comment>
<evidence type="ECO:0000256" key="2">
    <source>
        <dbReference type="ARBA" id="ARBA00012438"/>
    </source>
</evidence>
<dbReference type="eggNOG" id="COG4191">
    <property type="taxonomic scope" value="Bacteria"/>
</dbReference>
<keyword evidence="5" id="KW-0547">Nucleotide-binding</keyword>
<reference evidence="11 12" key="1">
    <citation type="submission" date="2012-05" db="EMBL/GenBank/DDBJ databases">
        <title>The Genome Sequence of Sutterella wadsworthensis 2_1_59BFAA.</title>
        <authorList>
            <consortium name="The Broad Institute Genome Sequencing Platform"/>
            <person name="Earl A."/>
            <person name="Ward D."/>
            <person name="Feldgarden M."/>
            <person name="Gevers D."/>
            <person name="Daigneault M."/>
            <person name="Strauss J."/>
            <person name="Allen-Vercoe E."/>
            <person name="Walker B."/>
            <person name="Young S.K."/>
            <person name="Zeng Q."/>
            <person name="Gargeya S."/>
            <person name="Fitzgerald M."/>
            <person name="Haas B."/>
            <person name="Abouelleil A."/>
            <person name="Alvarado L."/>
            <person name="Arachchi H.M."/>
            <person name="Berlin A.M."/>
            <person name="Chapman S.B."/>
            <person name="Goldberg J."/>
            <person name="Griggs A."/>
            <person name="Gujja S."/>
            <person name="Hansen M."/>
            <person name="Howarth C."/>
            <person name="Imamovic A."/>
            <person name="Larimer J."/>
            <person name="McCowen C."/>
            <person name="Montmayeur A."/>
            <person name="Murphy C."/>
            <person name="Neiman D."/>
            <person name="Pearson M."/>
            <person name="Priest M."/>
            <person name="Roberts A."/>
            <person name="Saif S."/>
            <person name="Shea T."/>
            <person name="Sisk P."/>
            <person name="Sykes S."/>
            <person name="Wortman J."/>
            <person name="Nusbaum C."/>
            <person name="Birren B."/>
        </authorList>
    </citation>
    <scope>NUCLEOTIDE SEQUENCE [LARGE SCALE GENOMIC DNA]</scope>
    <source>
        <strain evidence="11 12">2_1_59BFAA</strain>
    </source>
</reference>
<dbReference type="InterPro" id="IPR036890">
    <property type="entry name" value="HATPase_C_sf"/>
</dbReference>
<dbReference type="SUPFAM" id="SSF47384">
    <property type="entry name" value="Homodimeric domain of signal transducing histidine kinase"/>
    <property type="match status" value="1"/>
</dbReference>
<evidence type="ECO:0000256" key="8">
    <source>
        <dbReference type="ARBA" id="ARBA00023012"/>
    </source>
</evidence>
<dbReference type="CDD" id="cd00082">
    <property type="entry name" value="HisKA"/>
    <property type="match status" value="1"/>
</dbReference>
<dbReference type="Gene3D" id="3.40.190.10">
    <property type="entry name" value="Periplasmic binding protein-like II"/>
    <property type="match status" value="1"/>
</dbReference>
<dbReference type="InterPro" id="IPR005467">
    <property type="entry name" value="His_kinase_dom"/>
</dbReference>
<dbReference type="SMART" id="SM00387">
    <property type="entry name" value="HATPase_c"/>
    <property type="match status" value="1"/>
</dbReference>
<dbReference type="Pfam" id="PF12974">
    <property type="entry name" value="Phosphonate-bd"/>
    <property type="match status" value="1"/>
</dbReference>
<gene>
    <name evidence="11" type="ORF">HMPREF9465_02045</name>
</gene>
<comment type="caution">
    <text evidence="11">The sequence shown here is derived from an EMBL/GenBank/DDBJ whole genome shotgun (WGS) entry which is preliminary data.</text>
</comment>
<dbReference type="Pfam" id="PF02518">
    <property type="entry name" value="HATPase_c"/>
    <property type="match status" value="1"/>
</dbReference>
<dbReference type="GO" id="GO:0000155">
    <property type="term" value="F:phosphorelay sensor kinase activity"/>
    <property type="evidence" value="ECO:0007669"/>
    <property type="project" value="InterPro"/>
</dbReference>
<evidence type="ECO:0000256" key="5">
    <source>
        <dbReference type="ARBA" id="ARBA00022741"/>
    </source>
</evidence>
<dbReference type="EC" id="2.7.13.3" evidence="2"/>
<evidence type="ECO:0000256" key="1">
    <source>
        <dbReference type="ARBA" id="ARBA00000085"/>
    </source>
</evidence>
<dbReference type="SUPFAM" id="SSF55874">
    <property type="entry name" value="ATPase domain of HSP90 chaperone/DNA topoisomerase II/histidine kinase"/>
    <property type="match status" value="1"/>
</dbReference>
<dbReference type="CDD" id="cd00075">
    <property type="entry name" value="HATPase"/>
    <property type="match status" value="1"/>
</dbReference>
<sequence>MRPLHFARELLLLAAAFLLHAGETFAGVILTPEQLEAQPHKPGVVRFGFLKPMKAYGDNNYQPGEADIRRPLMEHLERTMPDVTFQFVEYHLPELYAAARSQRIDFGLMSAGHYVELRPYGAYALGTVFTSRFPDPNRFAGALFVTTDRHPEIRTIADMKGRRAVLNSKANFINYQIPMAAVADAGFDPDDFFKSEIITHDQPQLTVEKLLNGDADVSAFRICEYEALLEKWPELEGRLRPVAPAHENTRACLRSTSLFPGWTVARTSSLVEPAMTKRMVEALMSMPVDPKSGMGFSVATEFDRVDRVFKTLRIGPYAYLREWTLERIWQKYSAVVVTVVLLLLGGFVHLRIVERQAQARARELNEAYVRQREIESKAIETEERLRAMSRLGVVSQLSSIFAHEMGQPLSAIRYRTRAMQALLRLPELKKGMMEDCLRTIEEQSERAAGILQKVRAYAKGETSRLAPVRLDLLVEATIADLRQSGRIACPVEVSTVRAVVTGDELELGLAVLNILKNAAEAVGIDTDPGIAVAMQVSERSVVLEVRNRGAVVDPAEFQKHITGAPSSKTGGTGLGLIIIHSIAEAHGGSFAIRPLPEGGAQARLELPLEAKRDGIEGKKGDAL</sequence>
<evidence type="ECO:0000256" key="9">
    <source>
        <dbReference type="SAM" id="SignalP"/>
    </source>
</evidence>
<dbReference type="PRINTS" id="PR00344">
    <property type="entry name" value="BCTRLSENSOR"/>
</dbReference>
<dbReference type="HOGENOM" id="CLU_011260_2_0_4"/>
<dbReference type="SUPFAM" id="SSF53850">
    <property type="entry name" value="Periplasmic binding protein-like II"/>
    <property type="match status" value="1"/>
</dbReference>
<dbReference type="SMART" id="SM00388">
    <property type="entry name" value="HisKA"/>
    <property type="match status" value="1"/>
</dbReference>
<feature type="chain" id="PRO_5003846562" description="histidine kinase" evidence="9">
    <location>
        <begin position="27"/>
        <end position="623"/>
    </location>
</feature>
<keyword evidence="9" id="KW-0732">Signal</keyword>
<keyword evidence="6" id="KW-0418">Kinase</keyword>
<dbReference type="InterPro" id="IPR036097">
    <property type="entry name" value="HisK_dim/P_sf"/>
</dbReference>
<organism evidence="11 12">
    <name type="scientific">Sutterella wadsworthensis 2_1_59BFAA</name>
    <dbReference type="NCBI Taxonomy" id="742823"/>
    <lineage>
        <taxon>Bacteria</taxon>
        <taxon>Pseudomonadati</taxon>
        <taxon>Pseudomonadota</taxon>
        <taxon>Betaproteobacteria</taxon>
        <taxon>Burkholderiales</taxon>
        <taxon>Sutterellaceae</taxon>
        <taxon>Sutterella</taxon>
    </lineage>
</organism>
<evidence type="ECO:0000259" key="10">
    <source>
        <dbReference type="PROSITE" id="PS50109"/>
    </source>
</evidence>
<evidence type="ECO:0000256" key="3">
    <source>
        <dbReference type="ARBA" id="ARBA00022553"/>
    </source>
</evidence>
<dbReference type="OrthoDB" id="9764522at2"/>
<keyword evidence="8" id="KW-0902">Two-component regulatory system</keyword>
<dbReference type="Gene3D" id="3.30.565.10">
    <property type="entry name" value="Histidine kinase-like ATPase, C-terminal domain"/>
    <property type="match status" value="1"/>
</dbReference>
<proteinExistence type="predicted"/>
<keyword evidence="4" id="KW-0808">Transferase</keyword>
<dbReference type="RefSeq" id="WP_005436761.1">
    <property type="nucleotide sequence ID" value="NZ_JH815520.1"/>
</dbReference>
<feature type="domain" description="Histidine kinase" evidence="10">
    <location>
        <begin position="400"/>
        <end position="610"/>
    </location>
</feature>
<dbReference type="PANTHER" id="PTHR43065">
    <property type="entry name" value="SENSOR HISTIDINE KINASE"/>
    <property type="match status" value="1"/>
</dbReference>
<keyword evidence="7" id="KW-0067">ATP-binding</keyword>
<evidence type="ECO:0000256" key="6">
    <source>
        <dbReference type="ARBA" id="ARBA00022777"/>
    </source>
</evidence>
<evidence type="ECO:0000256" key="7">
    <source>
        <dbReference type="ARBA" id="ARBA00022840"/>
    </source>
</evidence>
<name>K1JUK1_9BURK</name>
<dbReference type="STRING" id="742823.HMPREF9465_02045"/>
<feature type="signal peptide" evidence="9">
    <location>
        <begin position="1"/>
        <end position="26"/>
    </location>
</feature>
<dbReference type="PROSITE" id="PS50109">
    <property type="entry name" value="HIS_KIN"/>
    <property type="match status" value="1"/>
</dbReference>
<dbReference type="Proteomes" id="UP000005835">
    <property type="component" value="Unassembled WGS sequence"/>
</dbReference>
<evidence type="ECO:0000313" key="12">
    <source>
        <dbReference type="Proteomes" id="UP000005835"/>
    </source>
</evidence>
<dbReference type="EMBL" id="ADMG01000046">
    <property type="protein sequence ID" value="EKB30308.1"/>
    <property type="molecule type" value="Genomic_DNA"/>
</dbReference>
<evidence type="ECO:0000313" key="11">
    <source>
        <dbReference type="EMBL" id="EKB30308.1"/>
    </source>
</evidence>
<keyword evidence="3" id="KW-0597">Phosphoprotein</keyword>
<dbReference type="InterPro" id="IPR003594">
    <property type="entry name" value="HATPase_dom"/>
</dbReference>
<dbReference type="eggNOG" id="COG0715">
    <property type="taxonomic scope" value="Bacteria"/>
</dbReference>
<dbReference type="PANTHER" id="PTHR43065:SF10">
    <property type="entry name" value="PEROXIDE STRESS-ACTIVATED HISTIDINE KINASE MAK3"/>
    <property type="match status" value="1"/>
</dbReference>
<accession>K1JUK1</accession>
<dbReference type="GO" id="GO:0005524">
    <property type="term" value="F:ATP binding"/>
    <property type="evidence" value="ECO:0007669"/>
    <property type="project" value="UniProtKB-KW"/>
</dbReference>
<keyword evidence="12" id="KW-1185">Reference proteome</keyword>
<dbReference type="PATRIC" id="fig|742823.3.peg.2045"/>
<protein>
    <recommendedName>
        <fullName evidence="2">histidine kinase</fullName>
        <ecNumber evidence="2">2.7.13.3</ecNumber>
    </recommendedName>
</protein>
<dbReference type="Gene3D" id="1.10.287.130">
    <property type="match status" value="1"/>
</dbReference>
<dbReference type="InterPro" id="IPR003661">
    <property type="entry name" value="HisK_dim/P_dom"/>
</dbReference>
<evidence type="ECO:0000256" key="4">
    <source>
        <dbReference type="ARBA" id="ARBA00022679"/>
    </source>
</evidence>